<evidence type="ECO:0000256" key="1">
    <source>
        <dbReference type="SAM" id="MobiDB-lite"/>
    </source>
</evidence>
<feature type="region of interest" description="Disordered" evidence="1">
    <location>
        <begin position="1"/>
        <end position="26"/>
    </location>
</feature>
<gene>
    <name evidence="2" type="ORF">Sradi_6119400</name>
</gene>
<protein>
    <submittedName>
        <fullName evidence="2">Uncharacterized protein</fullName>
    </submittedName>
</protein>
<dbReference type="EMBL" id="JACGWJ010000028">
    <property type="protein sequence ID" value="KAL0307021.1"/>
    <property type="molecule type" value="Genomic_DNA"/>
</dbReference>
<dbReference type="AlphaFoldDB" id="A0AAW2KJM9"/>
<comment type="caution">
    <text evidence="2">The sequence shown here is derived from an EMBL/GenBank/DDBJ whole genome shotgun (WGS) entry which is preliminary data.</text>
</comment>
<reference evidence="2" key="1">
    <citation type="submission" date="2020-06" db="EMBL/GenBank/DDBJ databases">
        <authorList>
            <person name="Li T."/>
            <person name="Hu X."/>
            <person name="Zhang T."/>
            <person name="Song X."/>
            <person name="Zhang H."/>
            <person name="Dai N."/>
            <person name="Sheng W."/>
            <person name="Hou X."/>
            <person name="Wei L."/>
        </authorList>
    </citation>
    <scope>NUCLEOTIDE SEQUENCE</scope>
    <source>
        <strain evidence="2">G02</strain>
        <tissue evidence="2">Leaf</tissue>
    </source>
</reference>
<name>A0AAW2KJM9_SESRA</name>
<organism evidence="2">
    <name type="scientific">Sesamum radiatum</name>
    <name type="common">Black benniseed</name>
    <dbReference type="NCBI Taxonomy" id="300843"/>
    <lineage>
        <taxon>Eukaryota</taxon>
        <taxon>Viridiplantae</taxon>
        <taxon>Streptophyta</taxon>
        <taxon>Embryophyta</taxon>
        <taxon>Tracheophyta</taxon>
        <taxon>Spermatophyta</taxon>
        <taxon>Magnoliopsida</taxon>
        <taxon>eudicotyledons</taxon>
        <taxon>Gunneridae</taxon>
        <taxon>Pentapetalae</taxon>
        <taxon>asterids</taxon>
        <taxon>lamiids</taxon>
        <taxon>Lamiales</taxon>
        <taxon>Pedaliaceae</taxon>
        <taxon>Sesamum</taxon>
    </lineage>
</organism>
<sequence length="102" mass="10746">MVSRSTRMGNLYRSRRGGSITPTHPAATPSIHIIVIPSGGSPFGSGFPTPHVLANLSWSVFASASQVSESECEPVTSIVPIDVDFGDNHGSLVLSLLDAREN</sequence>
<accession>A0AAW2KJM9</accession>
<proteinExistence type="predicted"/>
<reference evidence="2" key="2">
    <citation type="journal article" date="2024" name="Plant">
        <title>Genomic evolution and insights into agronomic trait innovations of Sesamum species.</title>
        <authorList>
            <person name="Miao H."/>
            <person name="Wang L."/>
            <person name="Qu L."/>
            <person name="Liu H."/>
            <person name="Sun Y."/>
            <person name="Le M."/>
            <person name="Wang Q."/>
            <person name="Wei S."/>
            <person name="Zheng Y."/>
            <person name="Lin W."/>
            <person name="Duan Y."/>
            <person name="Cao H."/>
            <person name="Xiong S."/>
            <person name="Wang X."/>
            <person name="Wei L."/>
            <person name="Li C."/>
            <person name="Ma Q."/>
            <person name="Ju M."/>
            <person name="Zhao R."/>
            <person name="Li G."/>
            <person name="Mu C."/>
            <person name="Tian Q."/>
            <person name="Mei H."/>
            <person name="Zhang T."/>
            <person name="Gao T."/>
            <person name="Zhang H."/>
        </authorList>
    </citation>
    <scope>NUCLEOTIDE SEQUENCE</scope>
    <source>
        <strain evidence="2">G02</strain>
    </source>
</reference>
<evidence type="ECO:0000313" key="2">
    <source>
        <dbReference type="EMBL" id="KAL0307021.1"/>
    </source>
</evidence>